<reference evidence="9" key="1">
    <citation type="submission" date="2022-04" db="EMBL/GenBank/DDBJ databases">
        <title>A functionally conserved STORR gene fusion in Papaver species that diverged 16.8 million years ago.</title>
        <authorList>
            <person name="Catania T."/>
        </authorList>
    </citation>
    <scope>NUCLEOTIDE SEQUENCE</scope>
    <source>
        <strain evidence="9">S-188037</strain>
    </source>
</reference>
<dbReference type="GO" id="GO:0015031">
    <property type="term" value="P:protein transport"/>
    <property type="evidence" value="ECO:0007669"/>
    <property type="project" value="InterPro"/>
</dbReference>
<accession>A0AAD4XL35</accession>
<name>A0AAD4XL35_9MAGN</name>
<evidence type="ECO:0000256" key="4">
    <source>
        <dbReference type="ARBA" id="ARBA00023110"/>
    </source>
</evidence>
<dbReference type="InterPro" id="IPR005215">
    <property type="entry name" value="Trig_fac"/>
</dbReference>
<comment type="caution">
    <text evidence="9">The sequence shown here is derived from an EMBL/GenBank/DDBJ whole genome shotgun (WGS) entry which is preliminary data.</text>
</comment>
<dbReference type="InterPro" id="IPR036611">
    <property type="entry name" value="Trigger_fac_ribosome-bd_sf"/>
</dbReference>
<dbReference type="PANTHER" id="PTHR30560">
    <property type="entry name" value="TRIGGER FACTOR CHAPERONE AND PEPTIDYL-PROLYL CIS/TRANS ISOMERASE"/>
    <property type="match status" value="1"/>
</dbReference>
<comment type="function">
    <text evidence="7">Involved in protein export. Acts as a chaperone by maintaining the newly synthesized protein in an open conformation. Functions as a peptidyl-prolyl cis-trans isomerase.</text>
</comment>
<gene>
    <name evidence="9" type="ORF">MKW98_023836</name>
</gene>
<evidence type="ECO:0000256" key="5">
    <source>
        <dbReference type="ARBA" id="ARBA00023186"/>
    </source>
</evidence>
<keyword evidence="10" id="KW-1185">Reference proteome</keyword>
<comment type="similarity">
    <text evidence="2">Belongs to the FKBP-type PPIase family. Tig subfamily.</text>
</comment>
<dbReference type="FunFam" id="3.30.70.1050:FF:000004">
    <property type="entry name" value="Trigger factor"/>
    <property type="match status" value="1"/>
</dbReference>
<evidence type="ECO:0000256" key="3">
    <source>
        <dbReference type="ARBA" id="ARBA00013194"/>
    </source>
</evidence>
<evidence type="ECO:0000313" key="9">
    <source>
        <dbReference type="EMBL" id="KAI3928235.1"/>
    </source>
</evidence>
<dbReference type="Pfam" id="PF05697">
    <property type="entry name" value="Trigger_N"/>
    <property type="match status" value="1"/>
</dbReference>
<protein>
    <recommendedName>
        <fullName evidence="3">peptidylprolyl isomerase</fullName>
        <ecNumber evidence="3">5.2.1.8</ecNumber>
    </recommendedName>
</protein>
<evidence type="ECO:0000256" key="1">
    <source>
        <dbReference type="ARBA" id="ARBA00000971"/>
    </source>
</evidence>
<evidence type="ECO:0000313" key="10">
    <source>
        <dbReference type="Proteomes" id="UP001202328"/>
    </source>
</evidence>
<dbReference type="GO" id="GO:0043335">
    <property type="term" value="P:protein unfolding"/>
    <property type="evidence" value="ECO:0007669"/>
    <property type="project" value="TreeGrafter"/>
</dbReference>
<evidence type="ECO:0000256" key="2">
    <source>
        <dbReference type="ARBA" id="ARBA00005464"/>
    </source>
</evidence>
<keyword evidence="5" id="KW-0143">Chaperone</keyword>
<evidence type="ECO:0000259" key="8">
    <source>
        <dbReference type="Pfam" id="PF05697"/>
    </source>
</evidence>
<dbReference type="AlphaFoldDB" id="A0AAD4XL35"/>
<organism evidence="9 10">
    <name type="scientific">Papaver atlanticum</name>
    <dbReference type="NCBI Taxonomy" id="357466"/>
    <lineage>
        <taxon>Eukaryota</taxon>
        <taxon>Viridiplantae</taxon>
        <taxon>Streptophyta</taxon>
        <taxon>Embryophyta</taxon>
        <taxon>Tracheophyta</taxon>
        <taxon>Spermatophyta</taxon>
        <taxon>Magnoliopsida</taxon>
        <taxon>Ranunculales</taxon>
        <taxon>Papaveraceae</taxon>
        <taxon>Papaveroideae</taxon>
        <taxon>Papaver</taxon>
    </lineage>
</organism>
<keyword evidence="6" id="KW-0413">Isomerase</keyword>
<dbReference type="GO" id="GO:0044183">
    <property type="term" value="F:protein folding chaperone"/>
    <property type="evidence" value="ECO:0007669"/>
    <property type="project" value="TreeGrafter"/>
</dbReference>
<dbReference type="EC" id="5.2.1.8" evidence="3"/>
<evidence type="ECO:0000256" key="6">
    <source>
        <dbReference type="ARBA" id="ARBA00023235"/>
    </source>
</evidence>
<dbReference type="EMBL" id="JAJJMB010007708">
    <property type="protein sequence ID" value="KAI3928235.1"/>
    <property type="molecule type" value="Genomic_DNA"/>
</dbReference>
<keyword evidence="4" id="KW-0697">Rotamase</keyword>
<dbReference type="SUPFAM" id="SSF102735">
    <property type="entry name" value="Trigger factor ribosome-binding domain"/>
    <property type="match status" value="1"/>
</dbReference>
<dbReference type="PANTHER" id="PTHR30560:SF5">
    <property type="entry name" value="OS09G0515400 PROTEIN"/>
    <property type="match status" value="1"/>
</dbReference>
<evidence type="ECO:0000256" key="7">
    <source>
        <dbReference type="ARBA" id="ARBA00024849"/>
    </source>
</evidence>
<dbReference type="Gene3D" id="3.30.70.1050">
    <property type="entry name" value="Trigger factor ribosome-binding domain"/>
    <property type="match status" value="1"/>
</dbReference>
<dbReference type="InterPro" id="IPR008881">
    <property type="entry name" value="Trigger_fac_ribosome-bd_bac"/>
</dbReference>
<dbReference type="GO" id="GO:0051083">
    <property type="term" value="P:'de novo' cotranslational protein folding"/>
    <property type="evidence" value="ECO:0007669"/>
    <property type="project" value="TreeGrafter"/>
</dbReference>
<dbReference type="GO" id="GO:0003755">
    <property type="term" value="F:peptidyl-prolyl cis-trans isomerase activity"/>
    <property type="evidence" value="ECO:0007669"/>
    <property type="project" value="UniProtKB-KW"/>
</dbReference>
<dbReference type="Proteomes" id="UP001202328">
    <property type="component" value="Unassembled WGS sequence"/>
</dbReference>
<dbReference type="GO" id="GO:0043022">
    <property type="term" value="F:ribosome binding"/>
    <property type="evidence" value="ECO:0007669"/>
    <property type="project" value="TreeGrafter"/>
</dbReference>
<feature type="domain" description="Trigger factor ribosome-binding bacterial" evidence="8">
    <location>
        <begin position="122"/>
        <end position="242"/>
    </location>
</feature>
<sequence length="250" mass="28227">MQEQGFSTPKKYFLNKLGVYILWKRSGSVNFLCYFLFDKMASLSISTFSPKVLICGNGKEGSSWKSRNHVYFRRRSASVSIHYRKQDQFRVNERSSLCAFALSSEEVGVSTTSLDGISVAATTTSEPLELKIRIDVTGAKTQEIFDDVFSKMVAAAQPFPGFRRVKGGKTPNIPKDILVQVLGPEKVYKNVIKRVINSSIADYVEKEGLKITKELSVEQNYEELEAKFEPGTEFSFDAFIHLQETNKEKC</sequence>
<proteinExistence type="inferred from homology"/>
<comment type="catalytic activity">
    <reaction evidence="1">
        <text>[protein]-peptidylproline (omega=180) = [protein]-peptidylproline (omega=0)</text>
        <dbReference type="Rhea" id="RHEA:16237"/>
        <dbReference type="Rhea" id="RHEA-COMP:10747"/>
        <dbReference type="Rhea" id="RHEA-COMP:10748"/>
        <dbReference type="ChEBI" id="CHEBI:83833"/>
        <dbReference type="ChEBI" id="CHEBI:83834"/>
        <dbReference type="EC" id="5.2.1.8"/>
    </reaction>
</comment>